<name>A0A8H2LEB0_9FLAO</name>
<feature type="chain" id="PRO_5034551580" evidence="1">
    <location>
        <begin position="20"/>
        <end position="145"/>
    </location>
</feature>
<accession>A0A8H2LEB0</accession>
<dbReference type="NCBIfam" id="TIGR01200">
    <property type="entry name" value="GLPGLI"/>
    <property type="match status" value="1"/>
</dbReference>
<comment type="caution">
    <text evidence="2">The sequence shown here is derived from an EMBL/GenBank/DDBJ whole genome shotgun (WGS) entry which is preliminary data.</text>
</comment>
<dbReference type="Proteomes" id="UP000323324">
    <property type="component" value="Unassembled WGS sequence"/>
</dbReference>
<dbReference type="AlphaFoldDB" id="A0A8H2LEB0"/>
<evidence type="ECO:0000256" key="1">
    <source>
        <dbReference type="SAM" id="SignalP"/>
    </source>
</evidence>
<keyword evidence="3" id="KW-1185">Reference proteome</keyword>
<evidence type="ECO:0000313" key="3">
    <source>
        <dbReference type="Proteomes" id="UP000323324"/>
    </source>
</evidence>
<gene>
    <name evidence="2" type="ORF">ES676_03675</name>
</gene>
<dbReference type="EMBL" id="VSKM01000003">
    <property type="protein sequence ID" value="TYB77404.1"/>
    <property type="molecule type" value="Genomic_DNA"/>
</dbReference>
<feature type="signal peptide" evidence="1">
    <location>
        <begin position="1"/>
        <end position="19"/>
    </location>
</feature>
<sequence length="145" mass="16556">MKNKLYFFILILCASLGHSQESILIADYTYSIQPKTSPSTTTVNSKLTSNGVLSHYEMDFVGNFNFIEEQAGENGGSILAIKPKNNPIIYKDSKTRHIYSIERVGMKPFLVKDSMNIFNWKIKNEKKDILGYTCQQATTEYRGRQ</sequence>
<reference evidence="2 3" key="1">
    <citation type="submission" date="2019-08" db="EMBL/GenBank/DDBJ databases">
        <title>Genomes of Antarctic Bizionia species.</title>
        <authorList>
            <person name="Bowman J.P."/>
        </authorList>
    </citation>
    <scope>NUCLEOTIDE SEQUENCE [LARGE SCALE GENOMIC DNA]</scope>
    <source>
        <strain evidence="2 3">HFD</strain>
    </source>
</reference>
<keyword evidence="1" id="KW-0732">Signal</keyword>
<proteinExistence type="predicted"/>
<organism evidence="2 3">
    <name type="scientific">Bizionia saleffrena</name>
    <dbReference type="NCBI Taxonomy" id="291189"/>
    <lineage>
        <taxon>Bacteria</taxon>
        <taxon>Pseudomonadati</taxon>
        <taxon>Bacteroidota</taxon>
        <taxon>Flavobacteriia</taxon>
        <taxon>Flavobacteriales</taxon>
        <taxon>Flavobacteriaceae</taxon>
        <taxon>Bizionia</taxon>
    </lineage>
</organism>
<protein>
    <submittedName>
        <fullName evidence="2">GLPGLI family protein</fullName>
    </submittedName>
</protein>
<evidence type="ECO:0000313" key="2">
    <source>
        <dbReference type="EMBL" id="TYB77404.1"/>
    </source>
</evidence>
<dbReference type="InterPro" id="IPR005901">
    <property type="entry name" value="GLPGLI"/>
</dbReference>